<protein>
    <recommendedName>
        <fullName evidence="7">Pre-mRNA-splicing factor SLU7</fullName>
    </recommendedName>
</protein>
<dbReference type="RefSeq" id="XP_014180652.1">
    <property type="nucleotide sequence ID" value="XM_014325177.1"/>
</dbReference>
<evidence type="ECO:0000313" key="10">
    <source>
        <dbReference type="EMBL" id="EJT48766.1"/>
    </source>
</evidence>
<dbReference type="PANTHER" id="PTHR12942:SF2">
    <property type="entry name" value="PRE-MRNA-SPLICING FACTOR SLU7"/>
    <property type="match status" value="1"/>
</dbReference>
<dbReference type="GO" id="GO:0030628">
    <property type="term" value="F:pre-mRNA 3'-splice site binding"/>
    <property type="evidence" value="ECO:0007669"/>
    <property type="project" value="UniProtKB-UniRule"/>
</dbReference>
<dbReference type="GeneID" id="25985746"/>
<dbReference type="OrthoDB" id="249612at2759"/>
<evidence type="ECO:0000256" key="8">
    <source>
        <dbReference type="SAM" id="MobiDB-lite"/>
    </source>
</evidence>
<feature type="compositionally biased region" description="Basic and acidic residues" evidence="8">
    <location>
        <begin position="512"/>
        <end position="521"/>
    </location>
</feature>
<evidence type="ECO:0000256" key="4">
    <source>
        <dbReference type="ARBA" id="ARBA00022728"/>
    </source>
</evidence>
<feature type="compositionally biased region" description="Basic and acidic residues" evidence="8">
    <location>
        <begin position="464"/>
        <end position="500"/>
    </location>
</feature>
<dbReference type="GO" id="GO:0005681">
    <property type="term" value="C:spliceosomal complex"/>
    <property type="evidence" value="ECO:0007669"/>
    <property type="project" value="UniProtKB-UniRule"/>
</dbReference>
<gene>
    <name evidence="10" type="ORF">A1Q1_02232</name>
</gene>
<dbReference type="Pfam" id="PF11708">
    <property type="entry name" value="Slu7"/>
    <property type="match status" value="1"/>
</dbReference>
<dbReference type="HOGENOM" id="CLU_019317_2_0_1"/>
<comment type="similarity">
    <text evidence="2 7">Belongs to the SLU7 family.</text>
</comment>
<evidence type="ECO:0000256" key="5">
    <source>
        <dbReference type="ARBA" id="ARBA00023187"/>
    </source>
</evidence>
<reference evidence="10 11" key="1">
    <citation type="journal article" date="2012" name="Eukaryot. Cell">
        <title>Draft genome sequence of CBS 2479, the standard type strain of Trichosporon asahii.</title>
        <authorList>
            <person name="Yang R.Y."/>
            <person name="Li H.T."/>
            <person name="Zhu H."/>
            <person name="Zhou G.P."/>
            <person name="Wang M."/>
            <person name="Wang L."/>
        </authorList>
    </citation>
    <scope>NUCLEOTIDE SEQUENCE [LARGE SCALE GENOMIC DNA]</scope>
    <source>
        <strain evidence="11">ATCC 90039 / CBS 2479 / JCM 2466 / KCTC 7840 / NCYC 2677 / UAMH 7654</strain>
    </source>
</reference>
<feature type="region of interest" description="Disordered" evidence="8">
    <location>
        <begin position="55"/>
        <end position="78"/>
    </location>
</feature>
<dbReference type="InterPro" id="IPR039974">
    <property type="entry name" value="Splicing_factor_SLU7"/>
</dbReference>
<dbReference type="Proteomes" id="UP000002748">
    <property type="component" value="Unassembled WGS sequence"/>
</dbReference>
<comment type="function">
    <text evidence="7">Involved in pre-mRNA splicing.</text>
</comment>
<evidence type="ECO:0000259" key="9">
    <source>
        <dbReference type="Pfam" id="PF11708"/>
    </source>
</evidence>
<feature type="region of interest" description="Disordered" evidence="8">
    <location>
        <begin position="464"/>
        <end position="526"/>
    </location>
</feature>
<comment type="subcellular location">
    <subcellularLocation>
        <location evidence="1 7">Nucleus</location>
    </subcellularLocation>
</comment>
<evidence type="ECO:0000256" key="2">
    <source>
        <dbReference type="ARBA" id="ARBA00007203"/>
    </source>
</evidence>
<evidence type="ECO:0000256" key="6">
    <source>
        <dbReference type="ARBA" id="ARBA00023242"/>
    </source>
</evidence>
<organism evidence="10 11">
    <name type="scientific">Trichosporon asahii var. asahii (strain ATCC 90039 / CBS 2479 / JCM 2466 / KCTC 7840 / NBRC 103889/ NCYC 2677 / UAMH 7654)</name>
    <name type="common">Yeast</name>
    <dbReference type="NCBI Taxonomy" id="1186058"/>
    <lineage>
        <taxon>Eukaryota</taxon>
        <taxon>Fungi</taxon>
        <taxon>Dikarya</taxon>
        <taxon>Basidiomycota</taxon>
        <taxon>Agaricomycotina</taxon>
        <taxon>Tremellomycetes</taxon>
        <taxon>Trichosporonales</taxon>
        <taxon>Trichosporonaceae</taxon>
        <taxon>Trichosporon</taxon>
    </lineage>
</organism>
<dbReference type="KEGG" id="tasa:A1Q1_02232"/>
<evidence type="ECO:0000256" key="3">
    <source>
        <dbReference type="ARBA" id="ARBA00022664"/>
    </source>
</evidence>
<proteinExistence type="inferred from homology"/>
<accession>J5T247</accession>
<dbReference type="PANTHER" id="PTHR12942">
    <property type="entry name" value="STEP II SPLICING FACTOR SLU7"/>
    <property type="match status" value="1"/>
</dbReference>
<keyword evidence="6 7" id="KW-0539">Nucleus</keyword>
<dbReference type="AlphaFoldDB" id="J5T247"/>
<keyword evidence="4 7" id="KW-0747">Spliceosome</keyword>
<feature type="compositionally biased region" description="Acidic residues" evidence="8">
    <location>
        <begin position="193"/>
        <end position="208"/>
    </location>
</feature>
<dbReference type="EMBL" id="ALBS01000192">
    <property type="protein sequence ID" value="EJT48766.1"/>
    <property type="molecule type" value="Genomic_DNA"/>
</dbReference>
<evidence type="ECO:0000256" key="7">
    <source>
        <dbReference type="RuleBase" id="RU367071"/>
    </source>
</evidence>
<feature type="compositionally biased region" description="Polar residues" evidence="8">
    <location>
        <begin position="212"/>
        <end position="221"/>
    </location>
</feature>
<dbReference type="VEuPathDB" id="FungiDB:A1Q1_02232"/>
<sequence>MIRLPADHSEKIAGSSYRAQKALEDAKNGGDKPAINPHVPDYIAKAPWWAEINGEPSLNHHRKEEKKKTPIDQWYDRGVTGPAATKYRKGACENCGAMTHKRRDCVERPRKRGAKFTNKNIAPDENIQEVSREYDAKRDRWNGYDPSSYKSVVEDYEAAEEARKKFREAELEEEAKKAAEVKREAKKQKAKDEDDEFGTDDDSDEETGDTSMQADQVDQTFDTKNRMTVRNLRIREDTAKYLLNLNPESAYYDPKTRSMRDAPEEGKSAEDLRFAGDNFARYSGDATNMQKLQAFAWQSAQRGHNVNVHSNPTAGELLHREFQQKRDVVKTQAKTSILEKYGGEEHLERLPQELLGGQTEHYVEYSRTGEVIRGQEQAKAKSKYPEDVFPNNHTSVWGSWYDRESGQWGFACCHSLIARSYCTGEAGKEANQASTAAALLGTNDDEEAEEEQPVKTLAEIHRERMEAGKGKKKDDDKSREASDEPDLDKERLKRAVAEERRRKRMGEDEAWEATKKAKTDVTEEEMEAYRMSRNAFEDPMANYEDKE</sequence>
<keyword evidence="5 7" id="KW-0508">mRNA splicing</keyword>
<comment type="caution">
    <text evidence="10">The sequence shown here is derived from an EMBL/GenBank/DDBJ whole genome shotgun (WGS) entry which is preliminary data.</text>
</comment>
<evidence type="ECO:0000256" key="1">
    <source>
        <dbReference type="ARBA" id="ARBA00004123"/>
    </source>
</evidence>
<dbReference type="InterPro" id="IPR021715">
    <property type="entry name" value="Slu7_dom"/>
</dbReference>
<dbReference type="GO" id="GO:0000398">
    <property type="term" value="P:mRNA splicing, via spliceosome"/>
    <property type="evidence" value="ECO:0007669"/>
    <property type="project" value="UniProtKB-UniRule"/>
</dbReference>
<feature type="domain" description="Pre-mRNA-splicing factor SLU7" evidence="9">
    <location>
        <begin position="133"/>
        <end position="399"/>
    </location>
</feature>
<comment type="subunit">
    <text evidence="7">Associated with the spliceosome.</text>
</comment>
<evidence type="ECO:0000313" key="11">
    <source>
        <dbReference type="Proteomes" id="UP000002748"/>
    </source>
</evidence>
<keyword evidence="3 7" id="KW-0507">mRNA processing</keyword>
<name>J5T247_TRIAS</name>
<feature type="region of interest" description="Disordered" evidence="8">
    <location>
        <begin position="183"/>
        <end position="221"/>
    </location>
</feature>